<gene>
    <name evidence="3" type="ORF">E5R92_03835</name>
</gene>
<sequence length="681" mass="79147">MKSDFKQKIKSAFYKDFFLRTKNEIEDSDDQPNSVLTKIYTDILYDNGTISDYELVHFEKEISKNTNIKISGYSFSEEDLRLDLFITHYDSANEIKKIESKKILQLIDSAKNFYLQSTKKLYEKMNAKEDAFDISKSIFKNSKDISTVRIFVLTNCECDTTPKTIRESGIEFQNFLFDITRIYSSSLGGPESTNIRIDFSKFNQKVRCMLAHKTTDKISSYMAFIPGEVLYNIYRLFGQRLLNLNVRSFLQLGTKINKGIRETLLNEPGRFFSYNNGIVVVVDSIEIDHDKEGSFITSATGFQIVNGGQTAATLFRTKKQDNANLDKVVVPAKITLVNKEDLKKVVPKISEFANTQNIVKKADFSSSHPFHISIKDLSNKIRTPEGQQWFYERMRGEYQMQKMKEKDLGKNKKSKYLETSPSNMKFTKEDLAKFINCWHYTDPHIACTGAQKGFVTFMKYLNDKKFHEKIDDVFFEKYCAISILFNRTSKIIKDNDEISGYRSQVLNYTISLISYHTSRKINFDLIWADQELSHQFKSLINKWSYKVYETIQKTAKGKNVSEWSKNEECWEDLMDKNFSFTETPPEFTNVKKVAGKPIKVAKELFSPEDMDNIKKCKNLSTRDWEKMIAWAQDSDEFHFIQLQIATSLWMQSLTNWKKQPSPKQAKSALKMIDKAEEAEII</sequence>
<proteinExistence type="predicted"/>
<evidence type="ECO:0008006" key="5">
    <source>
        <dbReference type="Google" id="ProtNLM"/>
    </source>
</evidence>
<feature type="domain" description="Abortive infection phage resistance protein N-terminal" evidence="2">
    <location>
        <begin position="37"/>
        <end position="183"/>
    </location>
</feature>
<dbReference type="Proteomes" id="UP000501094">
    <property type="component" value="Chromosome"/>
</dbReference>
<dbReference type="AlphaFoldDB" id="A0A6H1Q3H5"/>
<feature type="domain" description="Abortive phage infection protein C-terminal" evidence="1">
    <location>
        <begin position="242"/>
        <end position="554"/>
    </location>
</feature>
<protein>
    <recommendedName>
        <fullName evidence="5">AIPR protein</fullName>
    </recommendedName>
</protein>
<organism evidence="3 4">
    <name type="scientific">Candidatus Pelagibacter giovannonii</name>
    <dbReference type="NCBI Taxonomy" id="2563896"/>
    <lineage>
        <taxon>Bacteria</taxon>
        <taxon>Pseudomonadati</taxon>
        <taxon>Pseudomonadota</taxon>
        <taxon>Alphaproteobacteria</taxon>
        <taxon>Candidatus Pelagibacterales</taxon>
        <taxon>Candidatus Pelagibacteraceae</taxon>
        <taxon>Candidatus Pelagibacter</taxon>
    </lineage>
</organism>
<dbReference type="EMBL" id="CP038852">
    <property type="protein sequence ID" value="QIZ20913.1"/>
    <property type="molecule type" value="Genomic_DNA"/>
</dbReference>
<dbReference type="Pfam" id="PF10592">
    <property type="entry name" value="AIPR"/>
    <property type="match status" value="1"/>
</dbReference>
<dbReference type="RefSeq" id="WP_168606791.1">
    <property type="nucleotide sequence ID" value="NZ_CP038852.1"/>
</dbReference>
<dbReference type="InterPro" id="IPR018891">
    <property type="entry name" value="AIPR_C"/>
</dbReference>
<reference evidence="3 4" key="1">
    <citation type="journal article" date="2020" name="Nat. Microbiol.">
        <title>Lysogenic host-virus interactions in SAR11 marine bacteria.</title>
        <authorList>
            <person name="Morris R.M."/>
            <person name="Cain K.R."/>
            <person name="Hvorecny K.L."/>
            <person name="Kollman J.M."/>
        </authorList>
    </citation>
    <scope>NUCLEOTIDE SEQUENCE [LARGE SCALE GENOMIC DNA]</scope>
    <source>
        <strain evidence="3 4">NP1</strain>
    </source>
</reference>
<evidence type="ECO:0000313" key="4">
    <source>
        <dbReference type="Proteomes" id="UP000501094"/>
    </source>
</evidence>
<keyword evidence="4" id="KW-1185">Reference proteome</keyword>
<name>A0A6H1Q3H5_9PROT</name>
<dbReference type="InterPro" id="IPR055101">
    <property type="entry name" value="AIPR_N"/>
</dbReference>
<dbReference type="Pfam" id="PF22879">
    <property type="entry name" value="AIPR_N"/>
    <property type="match status" value="1"/>
</dbReference>
<evidence type="ECO:0000259" key="2">
    <source>
        <dbReference type="Pfam" id="PF22879"/>
    </source>
</evidence>
<evidence type="ECO:0000313" key="3">
    <source>
        <dbReference type="EMBL" id="QIZ20913.1"/>
    </source>
</evidence>
<accession>A0A6H1Q3H5</accession>
<dbReference type="KEGG" id="peg:E5R92_03835"/>
<evidence type="ECO:0000259" key="1">
    <source>
        <dbReference type="Pfam" id="PF10592"/>
    </source>
</evidence>